<accession>A0A8H3H8B2</accession>
<dbReference type="Proteomes" id="UP000663840">
    <property type="component" value="Unassembled WGS sequence"/>
</dbReference>
<organism evidence="2 3">
    <name type="scientific">Rhizoctonia solani</name>
    <dbReference type="NCBI Taxonomy" id="456999"/>
    <lineage>
        <taxon>Eukaryota</taxon>
        <taxon>Fungi</taxon>
        <taxon>Dikarya</taxon>
        <taxon>Basidiomycota</taxon>
        <taxon>Agaricomycotina</taxon>
        <taxon>Agaricomycetes</taxon>
        <taxon>Cantharellales</taxon>
        <taxon>Ceratobasidiaceae</taxon>
        <taxon>Rhizoctonia</taxon>
    </lineage>
</organism>
<feature type="compositionally biased region" description="Polar residues" evidence="1">
    <location>
        <begin position="1"/>
        <end position="15"/>
    </location>
</feature>
<proteinExistence type="predicted"/>
<name>A0A8H3H8B2_9AGAM</name>
<evidence type="ECO:0000256" key="1">
    <source>
        <dbReference type="SAM" id="MobiDB-lite"/>
    </source>
</evidence>
<feature type="compositionally biased region" description="Low complexity" evidence="1">
    <location>
        <begin position="16"/>
        <end position="28"/>
    </location>
</feature>
<dbReference type="EMBL" id="CAJMWR010004277">
    <property type="protein sequence ID" value="CAE6492575.1"/>
    <property type="molecule type" value="Genomic_DNA"/>
</dbReference>
<evidence type="ECO:0000313" key="2">
    <source>
        <dbReference type="EMBL" id="CAE6492575.1"/>
    </source>
</evidence>
<sequence length="646" mass="72369">MNIASASQSRPSGPISTSRTSTLASTTQTRRHKFSADRNFVVFPVQLDQRDQPKSPHEAFPFTSYTTTDLKLRHSYDPHLAKDVDKIWVSTASYYKQKQSPQHEFIIFSVTGNNGMQNFIALDRNVNVKGSGALISRNGKNGPLAQDYFHVSHYGDMTSLINHCGHTNSEETCSHVEQIVFGQKSFSFAQLVVMASTISEVCPAYRLGATNCYWFASLIWECIFDMFSEGVIVHTRNTDERGRYKGVKVQGNHNNFQEVVQRYKNDLLEFTRAVRDDAMSAIERRSRRFSTMTAIQPEVEKDIARIPPTDSHRSRRVSTATTLAVPEVVPRPQAPSSEKDRRSEHRKSERTRSVSLCPTSQPQDHTTRLSTGMNKDLPSLPPGASAPQTARPRTRPVDDSRRNSRATMRESAFLQVSVPDAIPRENHRYSDVGKALERATAAYDRSSSRPVSIYVTVPPKQPQLEPISARVQDSNRLKAQSLPSRPNSPGDEPNKERSRSPSLPAGPTQPDNKRDSSSLSPDLSANPAPRKRTTSSLGRLRQALPKLLLPTVSESEDPICESPEISPWVELESGDYLENHPFADNSSERLSYIEFPQPPGVRVAQGHRTRVHPSRIERADGSRRRRSQGSVECDRDSRYSSFGSQS</sequence>
<feature type="compositionally biased region" description="Polar residues" evidence="1">
    <location>
        <begin position="476"/>
        <end position="487"/>
    </location>
</feature>
<evidence type="ECO:0000313" key="3">
    <source>
        <dbReference type="Proteomes" id="UP000663840"/>
    </source>
</evidence>
<feature type="region of interest" description="Disordered" evidence="1">
    <location>
        <begin position="598"/>
        <end position="646"/>
    </location>
</feature>
<feature type="compositionally biased region" description="Basic and acidic residues" evidence="1">
    <location>
        <begin position="337"/>
        <end position="352"/>
    </location>
</feature>
<dbReference type="AlphaFoldDB" id="A0A8H3H8B2"/>
<reference evidence="2" key="1">
    <citation type="submission" date="2021-01" db="EMBL/GenBank/DDBJ databases">
        <authorList>
            <person name="Kaushik A."/>
        </authorList>
    </citation>
    <scope>NUCLEOTIDE SEQUENCE</scope>
    <source>
        <strain evidence="2">AG1-1A</strain>
    </source>
</reference>
<comment type="caution">
    <text evidence="2">The sequence shown here is derived from an EMBL/GenBank/DDBJ whole genome shotgun (WGS) entry which is preliminary data.</text>
</comment>
<feature type="compositionally biased region" description="Polar residues" evidence="1">
    <location>
        <begin position="353"/>
        <end position="373"/>
    </location>
</feature>
<feature type="region of interest" description="Disordered" evidence="1">
    <location>
        <begin position="476"/>
        <end position="539"/>
    </location>
</feature>
<gene>
    <name evidence="2" type="ORF">RDB_LOCUS149998</name>
</gene>
<protein>
    <submittedName>
        <fullName evidence="2">Uncharacterized protein</fullName>
    </submittedName>
</protein>
<feature type="region of interest" description="Disordered" evidence="1">
    <location>
        <begin position="301"/>
        <end position="412"/>
    </location>
</feature>
<feature type="region of interest" description="Disordered" evidence="1">
    <location>
        <begin position="1"/>
        <end position="32"/>
    </location>
</feature>